<evidence type="ECO:0000313" key="2">
    <source>
        <dbReference type="Proteomes" id="UP000824540"/>
    </source>
</evidence>
<dbReference type="EMBL" id="JAFBMS010000013">
    <property type="protein sequence ID" value="KAG9347338.1"/>
    <property type="molecule type" value="Genomic_DNA"/>
</dbReference>
<protein>
    <submittedName>
        <fullName evidence="1">Uncharacterized protein</fullName>
    </submittedName>
</protein>
<proteinExistence type="predicted"/>
<organism evidence="1 2">
    <name type="scientific">Albula glossodonta</name>
    <name type="common">roundjaw bonefish</name>
    <dbReference type="NCBI Taxonomy" id="121402"/>
    <lineage>
        <taxon>Eukaryota</taxon>
        <taxon>Metazoa</taxon>
        <taxon>Chordata</taxon>
        <taxon>Craniata</taxon>
        <taxon>Vertebrata</taxon>
        <taxon>Euteleostomi</taxon>
        <taxon>Actinopterygii</taxon>
        <taxon>Neopterygii</taxon>
        <taxon>Teleostei</taxon>
        <taxon>Albuliformes</taxon>
        <taxon>Albulidae</taxon>
        <taxon>Albula</taxon>
    </lineage>
</organism>
<keyword evidence="2" id="KW-1185">Reference proteome</keyword>
<dbReference type="Proteomes" id="UP000824540">
    <property type="component" value="Unassembled WGS sequence"/>
</dbReference>
<name>A0A8T2PCV6_9TELE</name>
<reference evidence="1" key="1">
    <citation type="thesis" date="2021" institute="BYU ScholarsArchive" country="Provo, UT, USA">
        <title>Applications of and Algorithms for Genome Assembly and Genomic Analyses with an Emphasis on Marine Teleosts.</title>
        <authorList>
            <person name="Pickett B.D."/>
        </authorList>
    </citation>
    <scope>NUCLEOTIDE SEQUENCE</scope>
    <source>
        <strain evidence="1">HI-2016</strain>
    </source>
</reference>
<comment type="caution">
    <text evidence="1">The sequence shown here is derived from an EMBL/GenBank/DDBJ whole genome shotgun (WGS) entry which is preliminary data.</text>
</comment>
<accession>A0A8T2PCV6</accession>
<evidence type="ECO:0000313" key="1">
    <source>
        <dbReference type="EMBL" id="KAG9347338.1"/>
    </source>
</evidence>
<gene>
    <name evidence="1" type="ORF">JZ751_004905</name>
</gene>
<dbReference type="AlphaFoldDB" id="A0A8T2PCV6"/>
<sequence length="168" mass="18193">MDKDVEMNDCPILLTSTIVLTAQCFLSHIYSVASRGQGPAHSDDLMRLHGLHTVCHKFVAMGTGGRYDASSLWDLLQLEAKRPHSRHSPQCPPQAVDVSLLPSLSPHLSALPLTISLLTFSTMPSSPLCITFLTMLPARSATLKAEATRRITKAGLPAIAVTQEHNTV</sequence>